<evidence type="ECO:0000313" key="4">
    <source>
        <dbReference type="Proteomes" id="UP000095284"/>
    </source>
</evidence>
<name>A0A1I7SD45_BURXY</name>
<dbReference type="PANTHER" id="PTHR22714:SF7">
    <property type="entry name" value="SOLUTE-BINDING PROTEIN FAMILY 3_N-TERMINAL DOMAIN-CONTAINING PROTEIN"/>
    <property type="match status" value="1"/>
</dbReference>
<keyword evidence="1" id="KW-0812">Transmembrane</keyword>
<evidence type="ECO:0000313" key="3">
    <source>
        <dbReference type="EMBL" id="CAG9092946.1"/>
    </source>
</evidence>
<sequence length="419" mass="47815">MLRISAGCGYPGIMSEIIGYIGRKGGYEIVPYVGRNGDGNRQTLQQALGDYENVTSELVLNGTVDTLAFPILKTGELLRGFEYSHHIYRIRSSLIIYRHDDFGTSYWNLFSMYDELIWQVLGWSLLLQCAFGMFVRYAERTNGIQGDDSVGNFFQAEPFLFHYRAGNLSLLIFSLLQCTVVFGIFASYFLSAMLNPKQDLSYANMDQILRDIRTGKRDIVLLSPGSWFEERVMNGTGGLFRELKAALAGRKMLIEGDHERALHLLSEHNAILFFREDDAIASTIFSHCEYLQLNVDLPKLDVHFIFAKNWSGLHDFSALINDNIRKIYNIKRRYIEGGRRKPKVCSHFKVGDPMKLVFYVGVLIVAGVLILTAAFLLALEVIVNRLRGKPLIRTVRTHVTTEVLKLQFLWKANRKINRC</sequence>
<feature type="transmembrane region" description="Helical" evidence="1">
    <location>
        <begin position="116"/>
        <end position="135"/>
    </location>
</feature>
<dbReference type="Proteomes" id="UP000659654">
    <property type="component" value="Unassembled WGS sequence"/>
</dbReference>
<gene>
    <name evidence="2" type="ORF">BXYJ_LOCUS3127</name>
</gene>
<evidence type="ECO:0000313" key="2">
    <source>
        <dbReference type="EMBL" id="CAD5213632.1"/>
    </source>
</evidence>
<keyword evidence="1" id="KW-1133">Transmembrane helix</keyword>
<proteinExistence type="predicted"/>
<dbReference type="WBParaSite" id="BXY_1094900.1">
    <property type="protein sequence ID" value="BXY_1094900.1"/>
    <property type="gene ID" value="BXY_1094900"/>
</dbReference>
<keyword evidence="5" id="KW-1185">Reference proteome</keyword>
<protein>
    <submittedName>
        <fullName evidence="2">(pine wood nematode) hypothetical protein</fullName>
    </submittedName>
</protein>
<evidence type="ECO:0000256" key="1">
    <source>
        <dbReference type="SAM" id="Phobius"/>
    </source>
</evidence>
<organism evidence="4 6">
    <name type="scientific">Bursaphelenchus xylophilus</name>
    <name type="common">Pinewood nematode worm</name>
    <name type="synonym">Aphelenchoides xylophilus</name>
    <dbReference type="NCBI Taxonomy" id="6326"/>
    <lineage>
        <taxon>Eukaryota</taxon>
        <taxon>Metazoa</taxon>
        <taxon>Ecdysozoa</taxon>
        <taxon>Nematoda</taxon>
        <taxon>Chromadorea</taxon>
        <taxon>Rhabditida</taxon>
        <taxon>Tylenchina</taxon>
        <taxon>Tylenchomorpha</taxon>
        <taxon>Aphelenchoidea</taxon>
        <taxon>Aphelenchoididae</taxon>
        <taxon>Bursaphelenchus</taxon>
    </lineage>
</organism>
<dbReference type="AlphaFoldDB" id="A0A1I7SD45"/>
<reference evidence="6" key="1">
    <citation type="submission" date="2016-11" db="UniProtKB">
        <authorList>
            <consortium name="WormBaseParasite"/>
        </authorList>
    </citation>
    <scope>IDENTIFICATION</scope>
</reference>
<accession>A0A1I7SD45</accession>
<dbReference type="Proteomes" id="UP000095284">
    <property type="component" value="Unplaced"/>
</dbReference>
<evidence type="ECO:0000313" key="5">
    <source>
        <dbReference type="Proteomes" id="UP000659654"/>
    </source>
</evidence>
<reference evidence="3" key="2">
    <citation type="submission" date="2020-08" db="EMBL/GenBank/DDBJ databases">
        <authorList>
            <person name="Kikuchi T."/>
        </authorList>
    </citation>
    <scope>NUCLEOTIDE SEQUENCE</scope>
    <source>
        <strain evidence="2">Ka4C1</strain>
    </source>
</reference>
<dbReference type="InterPro" id="IPR040128">
    <property type="entry name" value="T25E4.2-like"/>
</dbReference>
<feature type="transmembrane region" description="Helical" evidence="1">
    <location>
        <begin position="356"/>
        <end position="383"/>
    </location>
</feature>
<dbReference type="Proteomes" id="UP000582659">
    <property type="component" value="Unassembled WGS sequence"/>
</dbReference>
<dbReference type="PANTHER" id="PTHR22714">
    <property type="entry name" value="PROTEIN CBG02446-RELATED"/>
    <property type="match status" value="1"/>
</dbReference>
<evidence type="ECO:0000313" key="6">
    <source>
        <dbReference type="WBParaSite" id="BXY_1094900.1"/>
    </source>
</evidence>
<dbReference type="EMBL" id="CAJFCV020000002">
    <property type="protein sequence ID" value="CAG9092946.1"/>
    <property type="molecule type" value="Genomic_DNA"/>
</dbReference>
<dbReference type="EMBL" id="CAJFDI010000002">
    <property type="protein sequence ID" value="CAD5213632.1"/>
    <property type="molecule type" value="Genomic_DNA"/>
</dbReference>
<keyword evidence="1" id="KW-0472">Membrane</keyword>
<feature type="transmembrane region" description="Helical" evidence="1">
    <location>
        <begin position="168"/>
        <end position="190"/>
    </location>
</feature>
<dbReference type="SUPFAM" id="SSF53850">
    <property type="entry name" value="Periplasmic binding protein-like II"/>
    <property type="match status" value="1"/>
</dbReference>